<evidence type="ECO:0000313" key="5">
    <source>
        <dbReference type="Proteomes" id="UP001139319"/>
    </source>
</evidence>
<dbReference type="InterPro" id="IPR023368">
    <property type="entry name" value="UPF0066_cons_site"/>
</dbReference>
<evidence type="ECO:0000313" key="4">
    <source>
        <dbReference type="EMBL" id="MCP8899855.1"/>
    </source>
</evidence>
<dbReference type="RefSeq" id="WP_253968151.1">
    <property type="nucleotide sequence ID" value="NZ_JAMFTH010000003.1"/>
</dbReference>
<gene>
    <name evidence="4" type="primary">tsaA</name>
    <name evidence="4" type="ORF">M6D89_11150</name>
</gene>
<comment type="caution">
    <text evidence="4">The sequence shown here is derived from an EMBL/GenBank/DDBJ whole genome shotgun (WGS) entry which is preliminary data.</text>
</comment>
<dbReference type="GO" id="GO:0089715">
    <property type="term" value="F:tRNA (L-threonylcarbamoyladenosine(37)-C2) methyltransferase activity"/>
    <property type="evidence" value="ECO:0007669"/>
    <property type="project" value="TreeGrafter"/>
</dbReference>
<dbReference type="PROSITE" id="PS01318">
    <property type="entry name" value="TSAA_1"/>
    <property type="match status" value="1"/>
</dbReference>
<evidence type="ECO:0000256" key="1">
    <source>
        <dbReference type="ARBA" id="ARBA00022691"/>
    </source>
</evidence>
<dbReference type="InterPro" id="IPR036414">
    <property type="entry name" value="YaeB_N_sf"/>
</dbReference>
<dbReference type="InterPro" id="IPR041369">
    <property type="entry name" value="TrmO_C"/>
</dbReference>
<dbReference type="Pfam" id="PF18389">
    <property type="entry name" value="TrmO_C"/>
    <property type="match status" value="1"/>
</dbReference>
<dbReference type="EMBL" id="JAMFTH010000003">
    <property type="protein sequence ID" value="MCP8899855.1"/>
    <property type="molecule type" value="Genomic_DNA"/>
</dbReference>
<dbReference type="Proteomes" id="UP001139319">
    <property type="component" value="Unassembled WGS sequence"/>
</dbReference>
<dbReference type="CDD" id="cd09281">
    <property type="entry name" value="UPF0066"/>
    <property type="match status" value="1"/>
</dbReference>
<dbReference type="NCBIfam" id="TIGR00104">
    <property type="entry name" value="tRNA_TsaA"/>
    <property type="match status" value="1"/>
</dbReference>
<feature type="domain" description="TsaA-like" evidence="3">
    <location>
        <begin position="5"/>
        <end position="146"/>
    </location>
</feature>
<name>A0A9X2I3U2_9GAMM</name>
<dbReference type="InterPro" id="IPR036413">
    <property type="entry name" value="YaeB-like_sf"/>
</dbReference>
<dbReference type="Gene3D" id="2.40.30.70">
    <property type="entry name" value="YaeB-like"/>
    <property type="match status" value="1"/>
</dbReference>
<accession>A0A9X2I3U2</accession>
<dbReference type="PANTHER" id="PTHR12818:SF0">
    <property type="entry name" value="TRNA (ADENINE(37)-N6)-METHYLTRANSFERASE"/>
    <property type="match status" value="1"/>
</dbReference>
<dbReference type="InterPro" id="IPR040372">
    <property type="entry name" value="YaeB-like"/>
</dbReference>
<reference evidence="4" key="2">
    <citation type="submission" date="2023-01" db="EMBL/GenBank/DDBJ databases">
        <title>Gilvimarinus xylanilyticus HB14 isolated from Caulerpa lentillifera aquaculture base in Hainan, China.</title>
        <authorList>
            <person name="Zhang Y.-J."/>
        </authorList>
    </citation>
    <scope>NUCLEOTIDE SEQUENCE</scope>
    <source>
        <strain evidence="4">HB14</strain>
    </source>
</reference>
<dbReference type="InterPro" id="IPR023370">
    <property type="entry name" value="TrmO-like_N"/>
</dbReference>
<evidence type="ECO:0000256" key="2">
    <source>
        <dbReference type="ARBA" id="ARBA00033753"/>
    </source>
</evidence>
<proteinExistence type="inferred from homology"/>
<comment type="similarity">
    <text evidence="2">Belongs to the tRNA methyltransferase O family.</text>
</comment>
<dbReference type="Pfam" id="PF01980">
    <property type="entry name" value="TrmO_N"/>
    <property type="match status" value="1"/>
</dbReference>
<dbReference type="Gene3D" id="3.30.2310.10">
    <property type="entry name" value="YaeB-like"/>
    <property type="match status" value="1"/>
</dbReference>
<evidence type="ECO:0000259" key="3">
    <source>
        <dbReference type="PROSITE" id="PS51668"/>
    </source>
</evidence>
<dbReference type="PROSITE" id="PS51668">
    <property type="entry name" value="TSAA_2"/>
    <property type="match status" value="1"/>
</dbReference>
<protein>
    <submittedName>
        <fullName evidence="4">tRNA (N6-threonylcarbamoyladenosine(37)-N6)-methyltransferase TrmO</fullName>
    </submittedName>
</protein>
<keyword evidence="5" id="KW-1185">Reference proteome</keyword>
<sequence>MSYVLEPIGAVRSCFTAKFGIPRQSGLASNARAVLEFYPPYDQASAFTGLEECSHLWVEFIFHQFKATEFRPRVRPPRLGGNQTLGVFATRAPNRPNRLGLSVVKLERVEITGGKARLHISGHDLLDGTPILDIKPYVPYADNLPEARNTIAPAPPALIPVRFSEPALEQCKNHSARLGQALQPLIEQLLAQDPRPQYQQPDPERRYAMTLFDLDVAWHYWLKGESHGVEVCSVRRLTSDV</sequence>
<reference evidence="4" key="1">
    <citation type="submission" date="2022-05" db="EMBL/GenBank/DDBJ databases">
        <authorList>
            <person name="Sun H.-N."/>
        </authorList>
    </citation>
    <scope>NUCLEOTIDE SEQUENCE</scope>
    <source>
        <strain evidence="4">HB14</strain>
    </source>
</reference>
<dbReference type="SUPFAM" id="SSF118196">
    <property type="entry name" value="YaeB-like"/>
    <property type="match status" value="1"/>
</dbReference>
<dbReference type="PANTHER" id="PTHR12818">
    <property type="entry name" value="TRNA (ADENINE(37)-N6)-METHYLTRANSFERASE"/>
    <property type="match status" value="1"/>
</dbReference>
<keyword evidence="1" id="KW-0949">S-adenosyl-L-methionine</keyword>
<organism evidence="4 5">
    <name type="scientific">Gilvimarinus xylanilyticus</name>
    <dbReference type="NCBI Taxonomy" id="2944139"/>
    <lineage>
        <taxon>Bacteria</taxon>
        <taxon>Pseudomonadati</taxon>
        <taxon>Pseudomonadota</taxon>
        <taxon>Gammaproteobacteria</taxon>
        <taxon>Cellvibrionales</taxon>
        <taxon>Cellvibrionaceae</taxon>
        <taxon>Gilvimarinus</taxon>
    </lineage>
</organism>
<dbReference type="AlphaFoldDB" id="A0A9X2I3U2"/>